<sequence length="247" mass="27426">MASGKSKKRAKKRKVLINLSLLLIILGIVAGVGLKSSYFLINDIKVNNNRVISKEEIEILAKLNGRNIFLLDKKAAISEIESHPYVESVKITRNFPSSVTVDVTEKKIGAVINLKEGYVNVDENGKMVQVVSKFPQGKIPILEKIPVTKYVPNGFVFDKEEQRRALKTCIQVLDNREINSVFTALDVSDPFNITFTTSNGTRINIGTESNIDYKIGLAISILNKDEVKNQKGYIKILGNGTAAFKKD</sequence>
<dbReference type="PROSITE" id="PS51779">
    <property type="entry name" value="POTRA"/>
    <property type="match status" value="1"/>
</dbReference>
<evidence type="ECO:0000256" key="1">
    <source>
        <dbReference type="ARBA" id="ARBA00004370"/>
    </source>
</evidence>
<dbReference type="GO" id="GO:0005886">
    <property type="term" value="C:plasma membrane"/>
    <property type="evidence" value="ECO:0007669"/>
    <property type="project" value="TreeGrafter"/>
</dbReference>
<keyword evidence="3" id="KW-0132">Cell division</keyword>
<dbReference type="Pfam" id="PF08478">
    <property type="entry name" value="POTRA_1"/>
    <property type="match status" value="1"/>
</dbReference>
<dbReference type="Gene3D" id="3.10.20.310">
    <property type="entry name" value="membrane protein fhac"/>
    <property type="match status" value="1"/>
</dbReference>
<keyword evidence="2" id="KW-1003">Cell membrane</keyword>
<evidence type="ECO:0000256" key="4">
    <source>
        <dbReference type="ARBA" id="ARBA00022692"/>
    </source>
</evidence>
<keyword evidence="10" id="KW-1185">Reference proteome</keyword>
<dbReference type="InterPro" id="IPR034746">
    <property type="entry name" value="POTRA"/>
</dbReference>
<evidence type="ECO:0000313" key="9">
    <source>
        <dbReference type="EMBL" id="KMT21407.1"/>
    </source>
</evidence>
<evidence type="ECO:0000256" key="3">
    <source>
        <dbReference type="ARBA" id="ARBA00022618"/>
    </source>
</evidence>
<dbReference type="OrthoDB" id="1953902at2"/>
<evidence type="ECO:0000313" key="10">
    <source>
        <dbReference type="Proteomes" id="UP000036756"/>
    </source>
</evidence>
<keyword evidence="6" id="KW-0472">Membrane</keyword>
<keyword evidence="5" id="KW-1133">Transmembrane helix</keyword>
<keyword evidence="7" id="KW-0131">Cell cycle</keyword>
<evidence type="ECO:0000256" key="2">
    <source>
        <dbReference type="ARBA" id="ARBA00022475"/>
    </source>
</evidence>
<dbReference type="Pfam" id="PF03799">
    <property type="entry name" value="FtsQ_DivIB_C"/>
    <property type="match status" value="1"/>
</dbReference>
<dbReference type="InterPro" id="IPR005548">
    <property type="entry name" value="Cell_div_FtsQ/DivIB_C"/>
</dbReference>
<dbReference type="EMBL" id="LFVU01000027">
    <property type="protein sequence ID" value="KMT21407.1"/>
    <property type="molecule type" value="Genomic_DNA"/>
</dbReference>
<evidence type="ECO:0000256" key="7">
    <source>
        <dbReference type="ARBA" id="ARBA00023306"/>
    </source>
</evidence>
<dbReference type="GO" id="GO:0051301">
    <property type="term" value="P:cell division"/>
    <property type="evidence" value="ECO:0007669"/>
    <property type="project" value="UniProtKB-KW"/>
</dbReference>
<dbReference type="InterPro" id="IPR013685">
    <property type="entry name" value="POTRA_FtsQ_type"/>
</dbReference>
<dbReference type="PANTHER" id="PTHR37820:SF1">
    <property type="entry name" value="CELL DIVISION PROTEIN FTSQ"/>
    <property type="match status" value="1"/>
</dbReference>
<dbReference type="InterPro" id="IPR050487">
    <property type="entry name" value="FtsQ_DivIB"/>
</dbReference>
<dbReference type="PATRIC" id="fig|1121307.3.peg.1024"/>
<dbReference type="PANTHER" id="PTHR37820">
    <property type="entry name" value="CELL DIVISION PROTEIN DIVIB"/>
    <property type="match status" value="1"/>
</dbReference>
<protein>
    <recommendedName>
        <fullName evidence="8">POTRA domain-containing protein</fullName>
    </recommendedName>
</protein>
<dbReference type="STRING" id="1121307.CLCY_2c01670"/>
<evidence type="ECO:0000256" key="6">
    <source>
        <dbReference type="ARBA" id="ARBA00023136"/>
    </source>
</evidence>
<name>A0A0J8D6C8_CLOCY</name>
<dbReference type="RefSeq" id="WP_048570847.1">
    <property type="nucleotide sequence ID" value="NZ_LFVU01000027.1"/>
</dbReference>
<feature type="domain" description="POTRA" evidence="8">
    <location>
        <begin position="39"/>
        <end position="106"/>
    </location>
</feature>
<evidence type="ECO:0000259" key="8">
    <source>
        <dbReference type="PROSITE" id="PS51779"/>
    </source>
</evidence>
<dbReference type="AlphaFoldDB" id="A0A0J8D6C8"/>
<organism evidence="9 10">
    <name type="scientific">Clostridium cylindrosporum DSM 605</name>
    <dbReference type="NCBI Taxonomy" id="1121307"/>
    <lineage>
        <taxon>Bacteria</taxon>
        <taxon>Bacillati</taxon>
        <taxon>Bacillota</taxon>
        <taxon>Clostridia</taxon>
        <taxon>Eubacteriales</taxon>
        <taxon>Clostridiaceae</taxon>
        <taxon>Clostridium</taxon>
    </lineage>
</organism>
<gene>
    <name evidence="9" type="ORF">CLCY_2c01670</name>
</gene>
<comment type="subcellular location">
    <subcellularLocation>
        <location evidence="1">Membrane</location>
    </subcellularLocation>
</comment>
<comment type="caution">
    <text evidence="9">The sequence shown here is derived from an EMBL/GenBank/DDBJ whole genome shotgun (WGS) entry which is preliminary data.</text>
</comment>
<dbReference type="Proteomes" id="UP000036756">
    <property type="component" value="Unassembled WGS sequence"/>
</dbReference>
<accession>A0A0J8D6C8</accession>
<evidence type="ECO:0000256" key="5">
    <source>
        <dbReference type="ARBA" id="ARBA00022989"/>
    </source>
</evidence>
<proteinExistence type="predicted"/>
<keyword evidence="4" id="KW-0812">Transmembrane</keyword>
<reference evidence="9 10" key="1">
    <citation type="submission" date="2015-06" db="EMBL/GenBank/DDBJ databases">
        <title>Draft genome sequence of the purine-degrading Clostridium cylindrosporum HC-1 (DSM 605).</title>
        <authorList>
            <person name="Poehlein A."/>
            <person name="Schiel-Bengelsdorf B."/>
            <person name="Bengelsdorf F."/>
            <person name="Daniel R."/>
            <person name="Duerre P."/>
        </authorList>
    </citation>
    <scope>NUCLEOTIDE SEQUENCE [LARGE SCALE GENOMIC DNA]</scope>
    <source>
        <strain evidence="9 10">DSM 605</strain>
    </source>
</reference>